<name>A0A5E5A4B3_9BURK</name>
<dbReference type="OrthoDB" id="9156055at2"/>
<dbReference type="EMBL" id="CABPSQ010000003">
    <property type="protein sequence ID" value="VVE66980.1"/>
    <property type="molecule type" value="Genomic_DNA"/>
</dbReference>
<proteinExistence type="predicted"/>
<evidence type="ECO:0000313" key="1">
    <source>
        <dbReference type="EMBL" id="VVE66980.1"/>
    </source>
</evidence>
<accession>A0A5E5A4B3</accession>
<sequence>MPIYAAINQLKTSIPATQASAQAFLSTLPREIQQQLICAIYIGREHIYLDRLRTDMAISRIQTDHIDENDYARIIHEKADNITTYLDSLIRCANTSGFDLNRL</sequence>
<evidence type="ECO:0000313" key="2">
    <source>
        <dbReference type="Proteomes" id="UP000414136"/>
    </source>
</evidence>
<dbReference type="AlphaFoldDB" id="A0A5E5A4B3"/>
<organism evidence="1 2">
    <name type="scientific">Pandoraea captiosa</name>
    <dbReference type="NCBI Taxonomy" id="2508302"/>
    <lineage>
        <taxon>Bacteria</taxon>
        <taxon>Pseudomonadati</taxon>
        <taxon>Pseudomonadota</taxon>
        <taxon>Betaproteobacteria</taxon>
        <taxon>Burkholderiales</taxon>
        <taxon>Burkholderiaceae</taxon>
        <taxon>Pandoraea</taxon>
    </lineage>
</organism>
<reference evidence="1 2" key="1">
    <citation type="submission" date="2019-08" db="EMBL/GenBank/DDBJ databases">
        <authorList>
            <person name="Peeters C."/>
        </authorList>
    </citation>
    <scope>NUCLEOTIDE SEQUENCE [LARGE SCALE GENOMIC DNA]</scope>
    <source>
        <strain evidence="1 2">LMG 31118</strain>
    </source>
</reference>
<dbReference type="RefSeq" id="WP_150625452.1">
    <property type="nucleotide sequence ID" value="NZ_CABPSQ010000003.1"/>
</dbReference>
<dbReference type="Proteomes" id="UP000414136">
    <property type="component" value="Unassembled WGS sequence"/>
</dbReference>
<keyword evidence="2" id="KW-1185">Reference proteome</keyword>
<gene>
    <name evidence="1" type="ORF">PCA31118_02429</name>
</gene>
<protein>
    <submittedName>
        <fullName evidence="1">Uncharacterized protein</fullName>
    </submittedName>
</protein>